<feature type="transmembrane region" description="Helical" evidence="6">
    <location>
        <begin position="475"/>
        <end position="493"/>
    </location>
</feature>
<feature type="transmembrane region" description="Helical" evidence="6">
    <location>
        <begin position="407"/>
        <end position="437"/>
    </location>
</feature>
<feature type="transmembrane region" description="Helical" evidence="6">
    <location>
        <begin position="352"/>
        <end position="369"/>
    </location>
</feature>
<dbReference type="RefSeq" id="WP_161823614.1">
    <property type="nucleotide sequence ID" value="NZ_WVIC01000002.1"/>
</dbReference>
<sequence length="747" mass="80604">MLWLLAWILGLLATGLSWGAWGVLILGLALALLRWQAPRWRGLFKLALGPRSRDFLVATGVALLAMVYLHLRTPYPGLTDVSRVIPSVPQAGASLTVVGRVQTLPRQTRSGQSQVWLNAQQVSWTGAAQAAQTQRVQGRLYVTAPPEQMLTVHPGQTLALQGSLYRPRAASQPGGFDFATYLLRQGSFAGLRAESVSIQQQGSAWGLWALRQRILRSHAQGVGQPEGMLLSAMVLGGRVVDLPFEIREGFTQVGLAHALAASGFHVSVLLAGVLALTRNLGEPQRLGVGLGVLAVFAALSGLEPSVLRAACMGAASLVALTQRRQTQPVGVLVGVAAVLLVINPLWIWHLGFQFSFLATLGLIVTVPPLSQRLDILPPAIAALLAVPLAATLWTLPLQLSTFGVVPAYSLLVNVLTTPLLIVMVVGGFISALVAVVWPFAGSAIAWVLYYPCHGLLTLVLGISQWPNPTLTLGRIDLGQVLLLYGILGLIWLWPWARRHWQWGVVLMGMTLVIPLWQVQAHRFQITVFDYAPMPIMVVQQPGATILLNSGDVAMATQSLIPFLQQQGVRQIDWAIATDTRPNAQEAWQALGQRIPIKEISAIAPTTAPPPLRTATERPLSLQAVTTAGQFQLQILRQRPLTLLLTLADHPWLLLGPGTDHSTWIQTAPLPQVQVLWWPDRSPLPSLGANLQPETIIVSTSSSLDPGSSRLPPTTQILSTQQAGALVWTPHQGFTPTLAPADQIPDLS</sequence>
<feature type="domain" description="DUF4131" evidence="8">
    <location>
        <begin position="16"/>
        <end position="197"/>
    </location>
</feature>
<keyword evidence="5 6" id="KW-0472">Membrane</keyword>
<gene>
    <name evidence="9" type="ORF">GS597_01065</name>
</gene>
<evidence type="ECO:0000256" key="2">
    <source>
        <dbReference type="ARBA" id="ARBA00022475"/>
    </source>
</evidence>
<evidence type="ECO:0000259" key="7">
    <source>
        <dbReference type="Pfam" id="PF03772"/>
    </source>
</evidence>
<reference evidence="9" key="1">
    <citation type="submission" date="2019-12" db="EMBL/GenBank/DDBJ databases">
        <title>High-Quality draft genome sequences of three cyanobacteria isolated from the limestone walls of the Old Cathedral of Coimbra.</title>
        <authorList>
            <person name="Tiago I."/>
            <person name="Soares F."/>
            <person name="Portugal A."/>
        </authorList>
    </citation>
    <scope>NUCLEOTIDE SEQUENCE [LARGE SCALE GENOMIC DNA]</scope>
    <source>
        <strain evidence="9">C</strain>
    </source>
</reference>
<feature type="transmembrane region" description="Helical" evidence="6">
    <location>
        <begin position="327"/>
        <end position="345"/>
    </location>
</feature>
<proteinExistence type="predicted"/>
<feature type="transmembrane region" description="Helical" evidence="6">
    <location>
        <begin position="255"/>
        <end position="276"/>
    </location>
</feature>
<evidence type="ECO:0000256" key="6">
    <source>
        <dbReference type="SAM" id="Phobius"/>
    </source>
</evidence>
<feature type="domain" description="ComEC/Rec2-related protein" evidence="7">
    <location>
        <begin position="240"/>
        <end position="496"/>
    </location>
</feature>
<feature type="transmembrane region" description="Helical" evidence="6">
    <location>
        <begin position="443"/>
        <end position="463"/>
    </location>
</feature>
<evidence type="ECO:0000256" key="5">
    <source>
        <dbReference type="ARBA" id="ARBA00023136"/>
    </source>
</evidence>
<keyword evidence="3 6" id="KW-0812">Transmembrane</keyword>
<accession>A0A8K2AC59</accession>
<evidence type="ECO:0000313" key="10">
    <source>
        <dbReference type="Proteomes" id="UP000607397"/>
    </source>
</evidence>
<keyword evidence="2" id="KW-1003">Cell membrane</keyword>
<keyword evidence="10" id="KW-1185">Reference proteome</keyword>
<dbReference type="PANTHER" id="PTHR30619:SF1">
    <property type="entry name" value="RECOMBINATION PROTEIN 2"/>
    <property type="match status" value="1"/>
</dbReference>
<name>A0A8K2AC59_9CYAN</name>
<dbReference type="InterPro" id="IPR004477">
    <property type="entry name" value="ComEC_N"/>
</dbReference>
<evidence type="ECO:0000259" key="8">
    <source>
        <dbReference type="Pfam" id="PF13567"/>
    </source>
</evidence>
<dbReference type="PANTHER" id="PTHR30619">
    <property type="entry name" value="DNA INTERNALIZATION/COMPETENCE PROTEIN COMEC/REC2"/>
    <property type="match status" value="1"/>
</dbReference>
<evidence type="ECO:0000313" key="9">
    <source>
        <dbReference type="EMBL" id="NCJ05129.1"/>
    </source>
</evidence>
<dbReference type="Proteomes" id="UP000607397">
    <property type="component" value="Unassembled WGS sequence"/>
</dbReference>
<evidence type="ECO:0000256" key="1">
    <source>
        <dbReference type="ARBA" id="ARBA00004651"/>
    </source>
</evidence>
<dbReference type="AlphaFoldDB" id="A0A8K2AC59"/>
<comment type="caution">
    <text evidence="9">The sequence shown here is derived from an EMBL/GenBank/DDBJ whole genome shotgun (WGS) entry which is preliminary data.</text>
</comment>
<dbReference type="InterPro" id="IPR052159">
    <property type="entry name" value="Competence_DNA_uptake"/>
</dbReference>
<dbReference type="Pfam" id="PF13567">
    <property type="entry name" value="DUF4131"/>
    <property type="match status" value="1"/>
</dbReference>
<feature type="transmembrane region" description="Helical" evidence="6">
    <location>
        <begin position="499"/>
        <end position="516"/>
    </location>
</feature>
<feature type="transmembrane region" description="Helical" evidence="6">
    <location>
        <begin position="288"/>
        <end position="307"/>
    </location>
</feature>
<protein>
    <submittedName>
        <fullName evidence="9">DUF4131 domain-containing protein</fullName>
    </submittedName>
</protein>
<dbReference type="GO" id="GO:0005886">
    <property type="term" value="C:plasma membrane"/>
    <property type="evidence" value="ECO:0007669"/>
    <property type="project" value="UniProtKB-SubCell"/>
</dbReference>
<dbReference type="NCBIfam" id="TIGR00360">
    <property type="entry name" value="ComEC_N-term"/>
    <property type="match status" value="1"/>
</dbReference>
<comment type="subcellular location">
    <subcellularLocation>
        <location evidence="1">Cell membrane</location>
        <topology evidence="1">Multi-pass membrane protein</topology>
    </subcellularLocation>
</comment>
<feature type="transmembrane region" description="Helical" evidence="6">
    <location>
        <begin position="375"/>
        <end position="395"/>
    </location>
</feature>
<dbReference type="EMBL" id="WVIC01000002">
    <property type="protein sequence ID" value="NCJ05129.1"/>
    <property type="molecule type" value="Genomic_DNA"/>
</dbReference>
<feature type="transmembrane region" description="Helical" evidence="6">
    <location>
        <begin position="6"/>
        <end position="33"/>
    </location>
</feature>
<keyword evidence="4 6" id="KW-1133">Transmembrane helix</keyword>
<dbReference type="InterPro" id="IPR025405">
    <property type="entry name" value="DUF4131"/>
</dbReference>
<dbReference type="Pfam" id="PF03772">
    <property type="entry name" value="Competence"/>
    <property type="match status" value="1"/>
</dbReference>
<evidence type="ECO:0000256" key="4">
    <source>
        <dbReference type="ARBA" id="ARBA00022989"/>
    </source>
</evidence>
<evidence type="ECO:0000256" key="3">
    <source>
        <dbReference type="ARBA" id="ARBA00022692"/>
    </source>
</evidence>
<organism evidence="9 10">
    <name type="scientific">Petrachloros mirabilis ULC683</name>
    <dbReference type="NCBI Taxonomy" id="2781853"/>
    <lineage>
        <taxon>Bacteria</taxon>
        <taxon>Bacillati</taxon>
        <taxon>Cyanobacteriota</taxon>
        <taxon>Cyanophyceae</taxon>
        <taxon>Synechococcales</taxon>
        <taxon>Petrachlorosaceae</taxon>
        <taxon>Petrachloros</taxon>
        <taxon>Petrachloros mirabilis</taxon>
    </lineage>
</organism>